<feature type="transmembrane region" description="Helical" evidence="8">
    <location>
        <begin position="255"/>
        <end position="273"/>
    </location>
</feature>
<feature type="transmembrane region" description="Helical" evidence="8">
    <location>
        <begin position="161"/>
        <end position="179"/>
    </location>
</feature>
<feature type="transmembrane region" description="Helical" evidence="8">
    <location>
        <begin position="185"/>
        <end position="205"/>
    </location>
</feature>
<gene>
    <name evidence="8 10" type="primary">menA</name>
    <name evidence="10" type="ORF">IAC44_01545</name>
</gene>
<dbReference type="Proteomes" id="UP000824161">
    <property type="component" value="Unassembled WGS sequence"/>
</dbReference>
<feature type="transmembrane region" description="Helical" evidence="8">
    <location>
        <begin position="44"/>
        <end position="62"/>
    </location>
</feature>
<dbReference type="EC" id="2.5.1.74" evidence="8 9"/>
<keyword evidence="2 8" id="KW-0474">Menaquinone biosynthesis</keyword>
<dbReference type="InterPro" id="IPR004657">
    <property type="entry name" value="MenA"/>
</dbReference>
<proteinExistence type="inferred from homology"/>
<feature type="transmembrane region" description="Helical" evidence="8">
    <location>
        <begin position="285"/>
        <end position="303"/>
    </location>
</feature>
<comment type="catalytic activity">
    <reaction evidence="8">
        <text>an all-trans-polyprenyl diphosphate + 1,4-dihydroxy-2-naphthoate + H(+) = a 2-demethylmenaquinol + CO2 + diphosphate</text>
        <dbReference type="Rhea" id="RHEA:26478"/>
        <dbReference type="Rhea" id="RHEA-COMP:9563"/>
        <dbReference type="Rhea" id="RHEA-COMP:9564"/>
        <dbReference type="ChEBI" id="CHEBI:11173"/>
        <dbReference type="ChEBI" id="CHEBI:15378"/>
        <dbReference type="ChEBI" id="CHEBI:16526"/>
        <dbReference type="ChEBI" id="CHEBI:33019"/>
        <dbReference type="ChEBI" id="CHEBI:55437"/>
        <dbReference type="ChEBI" id="CHEBI:58914"/>
        <dbReference type="EC" id="2.5.1.74"/>
    </reaction>
</comment>
<dbReference type="AlphaFoldDB" id="A0A9D1KT12"/>
<evidence type="ECO:0000256" key="4">
    <source>
        <dbReference type="ARBA" id="ARBA00022679"/>
    </source>
</evidence>
<evidence type="ECO:0000256" key="9">
    <source>
        <dbReference type="NCBIfam" id="TIGR00751"/>
    </source>
</evidence>
<evidence type="ECO:0000313" key="11">
    <source>
        <dbReference type="Proteomes" id="UP000824161"/>
    </source>
</evidence>
<dbReference type="GO" id="GO:0009234">
    <property type="term" value="P:menaquinone biosynthetic process"/>
    <property type="evidence" value="ECO:0007669"/>
    <property type="project" value="UniProtKB-UniRule"/>
</dbReference>
<comment type="subcellular location">
    <subcellularLocation>
        <location evidence="8">Cell membrane</location>
        <topology evidence="8">Multi-pass membrane protein</topology>
    </subcellularLocation>
    <subcellularLocation>
        <location evidence="1">Membrane</location>
        <topology evidence="1">Multi-pass membrane protein</topology>
    </subcellularLocation>
</comment>
<feature type="transmembrane region" description="Helical" evidence="8">
    <location>
        <begin position="129"/>
        <end position="149"/>
    </location>
</feature>
<dbReference type="PIRSF" id="PIRSF005355">
    <property type="entry name" value="UBIAD1"/>
    <property type="match status" value="1"/>
</dbReference>
<keyword evidence="5 8" id="KW-0812">Transmembrane</keyword>
<dbReference type="InterPro" id="IPR044878">
    <property type="entry name" value="UbiA_sf"/>
</dbReference>
<evidence type="ECO:0000256" key="1">
    <source>
        <dbReference type="ARBA" id="ARBA00004141"/>
    </source>
</evidence>
<evidence type="ECO:0000313" key="10">
    <source>
        <dbReference type="EMBL" id="HIT97503.1"/>
    </source>
</evidence>
<evidence type="ECO:0000256" key="2">
    <source>
        <dbReference type="ARBA" id="ARBA00022428"/>
    </source>
</evidence>
<dbReference type="NCBIfam" id="TIGR00751">
    <property type="entry name" value="menA"/>
    <property type="match status" value="1"/>
</dbReference>
<organism evidence="10 11">
    <name type="scientific">Candidatus Merdimorpha stercoravium</name>
    <dbReference type="NCBI Taxonomy" id="2840863"/>
    <lineage>
        <taxon>Bacteria</taxon>
        <taxon>Pseudomonadati</taxon>
        <taxon>Bacteroidota</taxon>
        <taxon>Flavobacteriia</taxon>
        <taxon>Flavobacteriales</taxon>
        <taxon>Candidatus Merdimorpha</taxon>
    </lineage>
</organism>
<evidence type="ECO:0000256" key="3">
    <source>
        <dbReference type="ARBA" id="ARBA00022475"/>
    </source>
</evidence>
<comment type="function">
    <text evidence="8">Conversion of 1,4-dihydroxy-2-naphthoate (DHNA) to demethylmenaquinone (DMK).</text>
</comment>
<dbReference type="EMBL" id="DVLY01000036">
    <property type="protein sequence ID" value="HIT97503.1"/>
    <property type="molecule type" value="Genomic_DNA"/>
</dbReference>
<dbReference type="HAMAP" id="MF_01937">
    <property type="entry name" value="MenA_1"/>
    <property type="match status" value="1"/>
</dbReference>
<feature type="transmembrane region" description="Helical" evidence="8">
    <location>
        <begin position="12"/>
        <end position="38"/>
    </location>
</feature>
<feature type="transmembrane region" description="Helical" evidence="8">
    <location>
        <begin position="226"/>
        <end position="249"/>
    </location>
</feature>
<dbReference type="CDD" id="cd13962">
    <property type="entry name" value="PT_UbiA_UBIAD1"/>
    <property type="match status" value="1"/>
</dbReference>
<dbReference type="Gene3D" id="1.10.357.140">
    <property type="entry name" value="UbiA prenyltransferase"/>
    <property type="match status" value="1"/>
</dbReference>
<dbReference type="Pfam" id="PF01040">
    <property type="entry name" value="UbiA"/>
    <property type="match status" value="1"/>
</dbReference>
<keyword evidence="6 8" id="KW-1133">Transmembrane helix</keyword>
<dbReference type="GO" id="GO:0005886">
    <property type="term" value="C:plasma membrane"/>
    <property type="evidence" value="ECO:0007669"/>
    <property type="project" value="UniProtKB-SubCell"/>
</dbReference>
<accession>A0A9D1KT12</accession>
<comment type="similarity">
    <text evidence="8">Belongs to the MenA family. Type 1 subfamily.</text>
</comment>
<sequence length="305" mass="32757">MKEGDTKKKADVAAWAYALRLRTLPLSWAGTVMAAGLAASAGTFRWGVFVLMFFTASLLQILSNMANDYGDYVKGTDGESRIGPRRALASGRIAPGEFVRGMALVCLLTMGVGLALVLTAFGWRAIGYVLLFLALGAGCIVAAVKYTVGRRAYGYSGWGEVFVFLFFGLVAVCGGAFLYTGRWDALWLLPGAALGLLSSGVLHLNNLRDAEGDRANGKNTLASRMSLRWGLAFQCGLIVGAIVLLLAYMDATYRTTLWYLPTALCLINIPLTVQIKRREEADKLLKVLSVSTLAMCAVFAVAVNV</sequence>
<keyword evidence="7 8" id="KW-0472">Membrane</keyword>
<protein>
    <recommendedName>
        <fullName evidence="8 9">1,4-dihydroxy-2-naphthoate octaprenyltransferase</fullName>
        <shortName evidence="8">DHNA-octaprenyltransferase</shortName>
        <ecNumber evidence="8 9">2.5.1.74</ecNumber>
    </recommendedName>
</protein>
<evidence type="ECO:0000256" key="5">
    <source>
        <dbReference type="ARBA" id="ARBA00022692"/>
    </source>
</evidence>
<dbReference type="PANTHER" id="PTHR13929:SF0">
    <property type="entry name" value="UBIA PRENYLTRANSFERASE DOMAIN-CONTAINING PROTEIN 1"/>
    <property type="match status" value="1"/>
</dbReference>
<keyword evidence="3 8" id="KW-1003">Cell membrane</keyword>
<keyword evidence="4 8" id="KW-0808">Transferase</keyword>
<name>A0A9D1KT12_9FLAO</name>
<evidence type="ECO:0000256" key="8">
    <source>
        <dbReference type="HAMAP-Rule" id="MF_01937"/>
    </source>
</evidence>
<feature type="transmembrane region" description="Helical" evidence="8">
    <location>
        <begin position="102"/>
        <end position="123"/>
    </location>
</feature>
<comment type="caution">
    <text evidence="10">The sequence shown here is derived from an EMBL/GenBank/DDBJ whole genome shotgun (WGS) entry which is preliminary data.</text>
</comment>
<dbReference type="InterPro" id="IPR000537">
    <property type="entry name" value="UbiA_prenyltransferase"/>
</dbReference>
<reference evidence="10" key="1">
    <citation type="submission" date="2020-10" db="EMBL/GenBank/DDBJ databases">
        <authorList>
            <person name="Gilroy R."/>
        </authorList>
    </citation>
    <scope>NUCLEOTIDE SEQUENCE</scope>
    <source>
        <strain evidence="10">1383</strain>
    </source>
</reference>
<comment type="pathway">
    <text evidence="8">Quinol/quinone metabolism; menaquinone biosynthesis; menaquinol from 1,4-dihydroxy-2-naphthoate: step 1/2.</text>
</comment>
<dbReference type="GO" id="GO:0042371">
    <property type="term" value="P:vitamin K biosynthetic process"/>
    <property type="evidence" value="ECO:0007669"/>
    <property type="project" value="TreeGrafter"/>
</dbReference>
<reference evidence="10" key="2">
    <citation type="journal article" date="2021" name="PeerJ">
        <title>Extensive microbial diversity within the chicken gut microbiome revealed by metagenomics and culture.</title>
        <authorList>
            <person name="Gilroy R."/>
            <person name="Ravi A."/>
            <person name="Getino M."/>
            <person name="Pursley I."/>
            <person name="Horton D.L."/>
            <person name="Alikhan N.F."/>
            <person name="Baker D."/>
            <person name="Gharbi K."/>
            <person name="Hall N."/>
            <person name="Watson M."/>
            <person name="Adriaenssens E.M."/>
            <person name="Foster-Nyarko E."/>
            <person name="Jarju S."/>
            <person name="Secka A."/>
            <person name="Antonio M."/>
            <person name="Oren A."/>
            <person name="Chaudhuri R.R."/>
            <person name="La Ragione R."/>
            <person name="Hildebrand F."/>
            <person name="Pallen M.J."/>
        </authorList>
    </citation>
    <scope>NUCLEOTIDE SEQUENCE</scope>
    <source>
        <strain evidence="10">1383</strain>
    </source>
</reference>
<dbReference type="GO" id="GO:0046428">
    <property type="term" value="F:1,4-dihydroxy-2-naphthoate polyprenyltransferase activity"/>
    <property type="evidence" value="ECO:0007669"/>
    <property type="project" value="UniProtKB-UniRule"/>
</dbReference>
<evidence type="ECO:0000256" key="6">
    <source>
        <dbReference type="ARBA" id="ARBA00022989"/>
    </source>
</evidence>
<evidence type="ECO:0000256" key="7">
    <source>
        <dbReference type="ARBA" id="ARBA00023136"/>
    </source>
</evidence>
<dbReference type="PANTHER" id="PTHR13929">
    <property type="entry name" value="1,4-DIHYDROXY-2-NAPHTHOATE OCTAPRENYLTRANSFERASE"/>
    <property type="match status" value="1"/>
</dbReference>
<dbReference type="InterPro" id="IPR026046">
    <property type="entry name" value="UBIAD1"/>
</dbReference>